<dbReference type="GO" id="GO:0061630">
    <property type="term" value="F:ubiquitin protein ligase activity"/>
    <property type="evidence" value="ECO:0007669"/>
    <property type="project" value="UniProtKB-EC"/>
</dbReference>
<proteinExistence type="predicted"/>
<dbReference type="EC" id="2.3.2.26" evidence="3"/>
<feature type="active site" description="Glycyl thioester intermediate" evidence="6">
    <location>
        <position position="318"/>
    </location>
</feature>
<comment type="catalytic activity">
    <reaction evidence="1">
        <text>S-ubiquitinyl-[E2 ubiquitin-conjugating enzyme]-L-cysteine + [acceptor protein]-L-lysine = [E2 ubiquitin-conjugating enzyme]-L-cysteine + N(6)-ubiquitinyl-[acceptor protein]-L-lysine.</text>
        <dbReference type="EC" id="2.3.2.26"/>
    </reaction>
</comment>
<dbReference type="SMART" id="SM00119">
    <property type="entry name" value="HECTc"/>
    <property type="match status" value="1"/>
</dbReference>
<dbReference type="Gene3D" id="3.30.2160.10">
    <property type="entry name" value="Hect, E3 ligase catalytic domain"/>
    <property type="match status" value="1"/>
</dbReference>
<dbReference type="PANTHER" id="PTHR11254:SF67">
    <property type="entry name" value="E3 UBIQUITIN-PROTEIN LIGASE HUWE1"/>
    <property type="match status" value="1"/>
</dbReference>
<evidence type="ECO:0000256" key="4">
    <source>
        <dbReference type="ARBA" id="ARBA00022679"/>
    </source>
</evidence>
<keyword evidence="4" id="KW-0808">Transferase</keyword>
<evidence type="ECO:0000256" key="1">
    <source>
        <dbReference type="ARBA" id="ARBA00000885"/>
    </source>
</evidence>
<dbReference type="InterPro" id="IPR035983">
    <property type="entry name" value="Hect_E3_ubiquitin_ligase"/>
</dbReference>
<dbReference type="OrthoDB" id="8068875at2759"/>
<dbReference type="KEGG" id="mng:MNEG_3477"/>
<evidence type="ECO:0000259" key="7">
    <source>
        <dbReference type="PROSITE" id="PS50237"/>
    </source>
</evidence>
<reference evidence="8 9" key="1">
    <citation type="journal article" date="2013" name="BMC Genomics">
        <title>Reconstruction of the lipid metabolism for the microalga Monoraphidium neglectum from its genome sequence reveals characteristics suitable for biofuel production.</title>
        <authorList>
            <person name="Bogen C."/>
            <person name="Al-Dilaimi A."/>
            <person name="Albersmeier A."/>
            <person name="Wichmann J."/>
            <person name="Grundmann M."/>
            <person name="Rupp O."/>
            <person name="Lauersen K.J."/>
            <person name="Blifernez-Klassen O."/>
            <person name="Kalinowski J."/>
            <person name="Goesmann A."/>
            <person name="Mussgnug J.H."/>
            <person name="Kruse O."/>
        </authorList>
    </citation>
    <scope>NUCLEOTIDE SEQUENCE [LARGE SCALE GENOMIC DNA]</scope>
    <source>
        <strain evidence="8 9">SAG 48.87</strain>
    </source>
</reference>
<dbReference type="EMBL" id="KK100657">
    <property type="protein sequence ID" value="KIZ04485.1"/>
    <property type="molecule type" value="Genomic_DNA"/>
</dbReference>
<accession>A0A0D2MP62</accession>
<evidence type="ECO:0000313" key="9">
    <source>
        <dbReference type="Proteomes" id="UP000054498"/>
    </source>
</evidence>
<dbReference type="PROSITE" id="PS50237">
    <property type="entry name" value="HECT"/>
    <property type="match status" value="1"/>
</dbReference>
<protein>
    <recommendedName>
        <fullName evidence="3">HECT-type E3 ubiquitin transferase</fullName>
        <ecNumber evidence="3">2.3.2.26</ecNumber>
    </recommendedName>
</protein>
<name>A0A0D2MP62_9CHLO</name>
<dbReference type="PANTHER" id="PTHR11254">
    <property type="entry name" value="HECT DOMAIN UBIQUITIN-PROTEIN LIGASE"/>
    <property type="match status" value="1"/>
</dbReference>
<evidence type="ECO:0000313" key="8">
    <source>
        <dbReference type="EMBL" id="KIZ04485.1"/>
    </source>
</evidence>
<dbReference type="CDD" id="cd00078">
    <property type="entry name" value="HECTc"/>
    <property type="match status" value="1"/>
</dbReference>
<dbReference type="GO" id="GO:0005737">
    <property type="term" value="C:cytoplasm"/>
    <property type="evidence" value="ECO:0007669"/>
    <property type="project" value="TreeGrafter"/>
</dbReference>
<dbReference type="Gene3D" id="3.90.1750.10">
    <property type="entry name" value="Hect, E3 ligase catalytic domains"/>
    <property type="match status" value="1"/>
</dbReference>
<comment type="pathway">
    <text evidence="2">Protein modification; protein ubiquitination.</text>
</comment>
<organism evidence="8 9">
    <name type="scientific">Monoraphidium neglectum</name>
    <dbReference type="NCBI Taxonomy" id="145388"/>
    <lineage>
        <taxon>Eukaryota</taxon>
        <taxon>Viridiplantae</taxon>
        <taxon>Chlorophyta</taxon>
        <taxon>core chlorophytes</taxon>
        <taxon>Chlorophyceae</taxon>
        <taxon>CS clade</taxon>
        <taxon>Sphaeropleales</taxon>
        <taxon>Selenastraceae</taxon>
        <taxon>Monoraphidium</taxon>
    </lineage>
</organism>
<evidence type="ECO:0000256" key="3">
    <source>
        <dbReference type="ARBA" id="ARBA00012485"/>
    </source>
</evidence>
<keyword evidence="5 6" id="KW-0833">Ubl conjugation pathway</keyword>
<dbReference type="InterPro" id="IPR050409">
    <property type="entry name" value="E3_ubiq-protein_ligase"/>
</dbReference>
<keyword evidence="9" id="KW-1185">Reference proteome</keyword>
<evidence type="ECO:0000256" key="5">
    <source>
        <dbReference type="ARBA" id="ARBA00022786"/>
    </source>
</evidence>
<dbReference type="InterPro" id="IPR000569">
    <property type="entry name" value="HECT_dom"/>
</dbReference>
<dbReference type="GeneID" id="25736355"/>
<dbReference type="Gene3D" id="3.30.2410.10">
    <property type="entry name" value="Hect, E3 ligase catalytic domain"/>
    <property type="match status" value="1"/>
</dbReference>
<dbReference type="FunFam" id="3.30.2410.10:FF:000010">
    <property type="entry name" value="E3 ubiquitin-protein ligase UPL1"/>
    <property type="match status" value="1"/>
</dbReference>
<dbReference type="FunFam" id="3.30.2160.10:FF:000001">
    <property type="entry name" value="E3 ubiquitin-protein ligase NEDD4-like"/>
    <property type="match status" value="1"/>
</dbReference>
<dbReference type="GO" id="GO:0000209">
    <property type="term" value="P:protein polyubiquitination"/>
    <property type="evidence" value="ECO:0007669"/>
    <property type="project" value="TreeGrafter"/>
</dbReference>
<evidence type="ECO:0000256" key="6">
    <source>
        <dbReference type="PROSITE-ProRule" id="PRU00104"/>
    </source>
</evidence>
<dbReference type="RefSeq" id="XP_013903504.1">
    <property type="nucleotide sequence ID" value="XM_014048050.1"/>
</dbReference>
<dbReference type="GO" id="GO:0006511">
    <property type="term" value="P:ubiquitin-dependent protein catabolic process"/>
    <property type="evidence" value="ECO:0007669"/>
    <property type="project" value="TreeGrafter"/>
</dbReference>
<gene>
    <name evidence="8" type="ORF">MNEG_3477</name>
</gene>
<sequence>MFVFQQLRNRSPEELRYKLSVQFSGEEGIDAGGVSREWYQVMAREIFNPDLALFVTVPEGGTTFQPNPNSIIQNDTGVSHLSFFSFVGRLVGKALYDGQLMDAYFTRSFYKHMLGQPLTYVDLEAVDPGYYKNLAWMLEHDITGVLEDLTFTAESDYFGKTEVVELVPGGRELRVDEASKRRYVDLVARHRMTGSIKAQIKAFLDGFWELVPRDLLSVFNDHELELLISGLPDIDVADLRANTEYQGYSPSSPVISWFWQAVEAMDKEDRALLLQFVTGTSKVPLEGFRALQGISGPQRFQIHRAYGPPDRLPSAHTCFNQLDLPEAKSREQLEERLLLAIREGHTGFGYA</sequence>
<dbReference type="AlphaFoldDB" id="A0A0D2MP62"/>
<dbReference type="STRING" id="145388.A0A0D2MP62"/>
<dbReference type="SUPFAM" id="SSF56204">
    <property type="entry name" value="Hect, E3 ligase catalytic domain"/>
    <property type="match status" value="1"/>
</dbReference>
<evidence type="ECO:0000256" key="2">
    <source>
        <dbReference type="ARBA" id="ARBA00004906"/>
    </source>
</evidence>
<feature type="domain" description="HECT" evidence="7">
    <location>
        <begin position="11"/>
        <end position="351"/>
    </location>
</feature>
<dbReference type="Pfam" id="PF00632">
    <property type="entry name" value="HECT"/>
    <property type="match status" value="1"/>
</dbReference>
<dbReference type="Proteomes" id="UP000054498">
    <property type="component" value="Unassembled WGS sequence"/>
</dbReference>